<evidence type="ECO:0000256" key="14">
    <source>
        <dbReference type="SAM" id="Phobius"/>
    </source>
</evidence>
<evidence type="ECO:0000256" key="12">
    <source>
        <dbReference type="ARBA" id="ARBA00023136"/>
    </source>
</evidence>
<dbReference type="KEGG" id="ccv:CCV52592_1213"/>
<dbReference type="GO" id="GO:0012505">
    <property type="term" value="C:endomembrane system"/>
    <property type="evidence" value="ECO:0007669"/>
    <property type="project" value="UniProtKB-SubCell"/>
</dbReference>
<keyword evidence="11 14" id="KW-1133">Transmembrane helix</keyword>
<keyword evidence="8 14" id="KW-0812">Transmembrane</keyword>
<dbReference type="RefSeq" id="WP_011991905.1">
    <property type="nucleotide sequence ID" value="NC_009715.2"/>
</dbReference>
<feature type="transmembrane region" description="Helical" evidence="14">
    <location>
        <begin position="161"/>
        <end position="178"/>
    </location>
</feature>
<name>A7GWW5_CAMC5</name>
<feature type="domain" description="Oligosaccharyl transferase STT3 N-terminal" evidence="15">
    <location>
        <begin position="24"/>
        <end position="428"/>
    </location>
</feature>
<evidence type="ECO:0000259" key="17">
    <source>
        <dbReference type="Pfam" id="PF21436"/>
    </source>
</evidence>
<keyword evidence="13" id="KW-0464">Manganese</keyword>
<evidence type="ECO:0000256" key="3">
    <source>
        <dbReference type="ARBA" id="ARBA00004127"/>
    </source>
</evidence>
<evidence type="ECO:0000256" key="7">
    <source>
        <dbReference type="ARBA" id="ARBA00022679"/>
    </source>
</evidence>
<organism evidence="18 19">
    <name type="scientific">Campylobacter curvus (strain 525.92)</name>
    <dbReference type="NCBI Taxonomy" id="360105"/>
    <lineage>
        <taxon>Bacteria</taxon>
        <taxon>Pseudomonadati</taxon>
        <taxon>Campylobacterota</taxon>
        <taxon>Epsilonproteobacteria</taxon>
        <taxon>Campylobacterales</taxon>
        <taxon>Campylobacteraceae</taxon>
        <taxon>Campylobacter</taxon>
    </lineage>
</organism>
<comment type="cofactor">
    <cofactor evidence="1">
        <name>Mn(2+)</name>
        <dbReference type="ChEBI" id="CHEBI:29035"/>
    </cofactor>
</comment>
<evidence type="ECO:0000259" key="16">
    <source>
        <dbReference type="Pfam" id="PF18527"/>
    </source>
</evidence>
<reference evidence="18" key="1">
    <citation type="submission" date="2016-07" db="EMBL/GenBank/DDBJ databases">
        <title>Comparative genomics of the Campylobacter concisus group.</title>
        <authorList>
            <person name="Miller W.G."/>
            <person name="Yee E."/>
            <person name="Chapman M.H."/>
            <person name="Huynh S."/>
            <person name="Bono J.L."/>
            <person name="On S.L.W."/>
            <person name="StLeger J."/>
            <person name="Foster G."/>
            <person name="Parker C.T."/>
        </authorList>
    </citation>
    <scope>NUCLEOTIDE SEQUENCE</scope>
    <source>
        <strain evidence="18">525.92</strain>
    </source>
</reference>
<feature type="transmembrane region" description="Helical" evidence="14">
    <location>
        <begin position="232"/>
        <end position="257"/>
    </location>
</feature>
<evidence type="ECO:0000256" key="4">
    <source>
        <dbReference type="ARBA" id="ARBA00004922"/>
    </source>
</evidence>
<dbReference type="Pfam" id="PF02516">
    <property type="entry name" value="STT3"/>
    <property type="match status" value="1"/>
</dbReference>
<evidence type="ECO:0000256" key="11">
    <source>
        <dbReference type="ARBA" id="ARBA00022989"/>
    </source>
</evidence>
<dbReference type="PANTHER" id="PTHR13872:SF1">
    <property type="entry name" value="DOLICHYL-DIPHOSPHOOLIGOSACCHARIDE--PROTEIN GLYCOSYLTRANSFERASE SUBUNIT STT3B"/>
    <property type="match status" value="1"/>
</dbReference>
<comment type="pathway">
    <text evidence="4">Protein modification; protein glycosylation.</text>
</comment>
<evidence type="ECO:0000256" key="1">
    <source>
        <dbReference type="ARBA" id="ARBA00001936"/>
    </source>
</evidence>
<dbReference type="Pfam" id="PF21436">
    <property type="entry name" value="STT3-PglB_core"/>
    <property type="match status" value="1"/>
</dbReference>
<keyword evidence="10" id="KW-0460">Magnesium</keyword>
<evidence type="ECO:0000313" key="19">
    <source>
        <dbReference type="Proteomes" id="UP000006380"/>
    </source>
</evidence>
<feature type="transmembrane region" description="Helical" evidence="14">
    <location>
        <begin position="410"/>
        <end position="428"/>
    </location>
</feature>
<dbReference type="HOGENOM" id="CLU_024679_0_0_7"/>
<dbReference type="EC" id="2.4.99.19" evidence="18"/>
<dbReference type="InterPro" id="IPR048307">
    <property type="entry name" value="STT3_N"/>
</dbReference>
<keyword evidence="7 18" id="KW-0808">Transferase</keyword>
<evidence type="ECO:0000256" key="5">
    <source>
        <dbReference type="ARBA" id="ARBA00010810"/>
    </source>
</evidence>
<dbReference type="InterPro" id="IPR048999">
    <property type="entry name" value="STT3-PglB_core"/>
</dbReference>
<evidence type="ECO:0000256" key="9">
    <source>
        <dbReference type="ARBA" id="ARBA00022723"/>
    </source>
</evidence>
<feature type="transmembrane region" description="Helical" evidence="14">
    <location>
        <begin position="378"/>
        <end position="398"/>
    </location>
</feature>
<protein>
    <submittedName>
        <fullName evidence="18">Undecaprenyl-diphosphooligosaccharide--protein glycotransferase</fullName>
        <ecNumber evidence="18">2.4.99.19</ecNumber>
    </submittedName>
</protein>
<feature type="transmembrane region" description="Helical" evidence="14">
    <location>
        <begin position="269"/>
        <end position="291"/>
    </location>
</feature>
<dbReference type="UniPathway" id="UPA00378"/>
<dbReference type="STRING" id="360105.CCV52592_1213"/>
<evidence type="ECO:0000256" key="8">
    <source>
        <dbReference type="ARBA" id="ARBA00022692"/>
    </source>
</evidence>
<dbReference type="GO" id="GO:0004576">
    <property type="term" value="F:oligosaccharyl transferase activity"/>
    <property type="evidence" value="ECO:0007669"/>
    <property type="project" value="InterPro"/>
</dbReference>
<feature type="domain" description="STT3/PglB/AglB core" evidence="17">
    <location>
        <begin position="453"/>
        <end position="581"/>
    </location>
</feature>
<accession>A7GWW5</accession>
<dbReference type="Gene3D" id="3.40.1380.40">
    <property type="match status" value="1"/>
</dbReference>
<dbReference type="EMBL" id="CP000767">
    <property type="protein sequence ID" value="EAU00971.1"/>
    <property type="molecule type" value="Genomic_DNA"/>
</dbReference>
<evidence type="ECO:0000313" key="18">
    <source>
        <dbReference type="EMBL" id="EAU00971.1"/>
    </source>
</evidence>
<comment type="similarity">
    <text evidence="5">Belongs to the STT3 family.</text>
</comment>
<feature type="transmembrane region" description="Helical" evidence="14">
    <location>
        <begin position="106"/>
        <end position="127"/>
    </location>
</feature>
<dbReference type="GO" id="GO:0046872">
    <property type="term" value="F:metal ion binding"/>
    <property type="evidence" value="ECO:0007669"/>
    <property type="project" value="UniProtKB-KW"/>
</dbReference>
<dbReference type="GO" id="GO:0016020">
    <property type="term" value="C:membrane"/>
    <property type="evidence" value="ECO:0007669"/>
    <property type="project" value="InterPro"/>
</dbReference>
<evidence type="ECO:0000256" key="2">
    <source>
        <dbReference type="ARBA" id="ARBA00001946"/>
    </source>
</evidence>
<dbReference type="AlphaFoldDB" id="A7GWW5"/>
<dbReference type="OrthoDB" id="9796223at2"/>
<keyword evidence="19" id="KW-1185">Reference proteome</keyword>
<keyword evidence="6 18" id="KW-0328">Glycosyltransferase</keyword>
<evidence type="ECO:0000256" key="10">
    <source>
        <dbReference type="ARBA" id="ARBA00022842"/>
    </source>
</evidence>
<dbReference type="PANTHER" id="PTHR13872">
    <property type="entry name" value="DOLICHYL-DIPHOSPHOOLIGOSACCHARIDE--PROTEIN GLYCOSYLTRANSFERASE SUBUNIT"/>
    <property type="match status" value="1"/>
</dbReference>
<evidence type="ECO:0000256" key="6">
    <source>
        <dbReference type="ARBA" id="ARBA00022676"/>
    </source>
</evidence>
<feature type="transmembrane region" description="Helical" evidence="14">
    <location>
        <begin position="198"/>
        <end position="220"/>
    </location>
</feature>
<gene>
    <name evidence="18" type="primary">pglB</name>
    <name evidence="18" type="ORF">CCV52592_1213</name>
</gene>
<dbReference type="InterPro" id="IPR003674">
    <property type="entry name" value="Oligo_trans_STT3"/>
</dbReference>
<feature type="transmembrane region" description="Helical" evidence="14">
    <location>
        <begin position="339"/>
        <end position="372"/>
    </location>
</feature>
<keyword evidence="9" id="KW-0479">Metal-binding</keyword>
<keyword evidence="12 14" id="KW-0472">Membrane</keyword>
<dbReference type="Pfam" id="PF18527">
    <property type="entry name" value="STT3_PglB_C"/>
    <property type="match status" value="1"/>
</dbReference>
<evidence type="ECO:0000259" key="15">
    <source>
        <dbReference type="Pfam" id="PF02516"/>
    </source>
</evidence>
<proteinExistence type="inferred from homology"/>
<evidence type="ECO:0000256" key="13">
    <source>
        <dbReference type="ARBA" id="ARBA00023211"/>
    </source>
</evidence>
<feature type="transmembrane region" description="Helical" evidence="14">
    <location>
        <begin position="21"/>
        <end position="40"/>
    </location>
</feature>
<comment type="cofactor">
    <cofactor evidence="2">
        <name>Mg(2+)</name>
        <dbReference type="ChEBI" id="CHEBI:18420"/>
    </cofactor>
</comment>
<sequence>MMDKEGFSSYFKNFHLSKQSVLLIAIAFVFSVVCRLYWVVWASEFSSFFWNGELMISTNDGYAFAEGARDMLAGFHQPNDLSYFGYPLSTLTYWIVKIFGVKLEAAMLYMSVFFSSLVVIPILLISLEYKNPKAGLIAALLGSIADSYYNRTMTGYYDTDMLIIPLSVFMLWGLVRVLEKRDTASIIIAPVSILIYMWWYASAFSLISVSAGIFLVYTLIFERRNRACYAQLVLLVLSITNIDIYVKILLVFGFYLGVLFKKELLNFKFILAALAASFALFVIGGGLNPIIFQLKFYVFRAVPESAGVSFKYFNVNQTIQESGIVDLQLFCERISSSVLTFLVSLAGVIMLCVKHRSFLVTLGMLFLGFLALKGGLRFTIYAVPVMAIGFGYFVVYFLEILKLKPASFNAAYCLIAVFALLPALSHIYNYKASPVFSRSEVEILNKLKGIAGREDYVLAWWDYGYPIRYYADVKTLIDGGKHLGRDNYAVSYALGSDEMSSANMARIEVEYTERKFNERFASNMTQILEDRNISDVNVFLSGLKDQNLSLPPKTREIYYYLPDRMLYIFPTILQFSRLDLKNGKSHAEGIFFIASAIAQDERGINLGNGFVLSSDVSTLSYNGMKMSLAAFIETSYDEKGRLNVKEYKNDENSKIYVIFMRDYGRFLILDESMINSAYIQLFVLERYDERLFEPVILSGAAKVYRLKR</sequence>
<feature type="domain" description="STT3 subunit PglB C-terminal" evidence="16">
    <location>
        <begin position="590"/>
        <end position="669"/>
    </location>
</feature>
<comment type="subcellular location">
    <subcellularLocation>
        <location evidence="3">Endomembrane system</location>
        <topology evidence="3">Multi-pass membrane protein</topology>
    </subcellularLocation>
</comment>
<dbReference type="Proteomes" id="UP000006380">
    <property type="component" value="Chromosome"/>
</dbReference>
<dbReference type="InterPro" id="IPR041563">
    <property type="entry name" value="STT3_PglB_C"/>
</dbReference>